<dbReference type="Pfam" id="PF02769">
    <property type="entry name" value="AIRS_C"/>
    <property type="match status" value="1"/>
</dbReference>
<dbReference type="GO" id="GO:0009228">
    <property type="term" value="P:thiamine biosynthetic process"/>
    <property type="evidence" value="ECO:0007669"/>
    <property type="project" value="InterPro"/>
</dbReference>
<dbReference type="InterPro" id="IPR010918">
    <property type="entry name" value="PurM-like_C_dom"/>
</dbReference>
<sequence length="322" mass="32133">MSETTIGEAGEFGLIARITEALPRCAACLVGPGDDTAVVATASGSVLATIDVLVEGIHFRRDWSSATDVGRKAAAASLADVAAMGGVATSLLVGFAAPGDLPVTWALECTAGLTAEAARVGACVVGGDVVASPVITLSVTALGDLQGRSPVLRSGARAGDVLAVAGRLGWSAAGLAVLSGGFRSPSALVEAHRIPDPPYSAGPMAADAGATAMIDVSDGLIADARHLAEASGVAVVIDTSDWVSPEPIAVAASAFGVDPREWMLTGGEDHALLATFPAGAAIPAAFRIIGSVLASQEPGVIVDGLRMEDTGGHVHFNGARRE</sequence>
<gene>
    <name evidence="3" type="ORF">UFOPK3772_00351</name>
</gene>
<evidence type="ECO:0000313" key="3">
    <source>
        <dbReference type="EMBL" id="CAB4932600.1"/>
    </source>
</evidence>
<dbReference type="AlphaFoldDB" id="A0A6J7IP26"/>
<protein>
    <submittedName>
        <fullName evidence="3">Unannotated protein</fullName>
    </submittedName>
</protein>
<evidence type="ECO:0000259" key="1">
    <source>
        <dbReference type="Pfam" id="PF00586"/>
    </source>
</evidence>
<dbReference type="PANTHER" id="PTHR30270:SF0">
    <property type="entry name" value="THIAMINE-MONOPHOSPHATE KINASE"/>
    <property type="match status" value="1"/>
</dbReference>
<dbReference type="NCBIfam" id="NF004351">
    <property type="entry name" value="PRK05731.1-4"/>
    <property type="match status" value="1"/>
</dbReference>
<dbReference type="Pfam" id="PF00586">
    <property type="entry name" value="AIRS"/>
    <property type="match status" value="1"/>
</dbReference>
<proteinExistence type="inferred from homology"/>
<dbReference type="SUPFAM" id="SSF55326">
    <property type="entry name" value="PurM N-terminal domain-like"/>
    <property type="match status" value="1"/>
</dbReference>
<dbReference type="Gene3D" id="3.30.1330.10">
    <property type="entry name" value="PurM-like, N-terminal domain"/>
    <property type="match status" value="1"/>
</dbReference>
<dbReference type="CDD" id="cd02194">
    <property type="entry name" value="ThiL"/>
    <property type="match status" value="1"/>
</dbReference>
<dbReference type="PANTHER" id="PTHR30270">
    <property type="entry name" value="THIAMINE-MONOPHOSPHATE KINASE"/>
    <property type="match status" value="1"/>
</dbReference>
<dbReference type="InterPro" id="IPR036921">
    <property type="entry name" value="PurM-like_N_sf"/>
</dbReference>
<feature type="domain" description="PurM-like C-terminal" evidence="2">
    <location>
        <begin position="157"/>
        <end position="285"/>
    </location>
</feature>
<dbReference type="PIRSF" id="PIRSF005303">
    <property type="entry name" value="Thiam_monoph_kin"/>
    <property type="match status" value="1"/>
</dbReference>
<accession>A0A6J7IP26</accession>
<dbReference type="InterPro" id="IPR036676">
    <property type="entry name" value="PurM-like_C_sf"/>
</dbReference>
<reference evidence="3" key="1">
    <citation type="submission" date="2020-05" db="EMBL/GenBank/DDBJ databases">
        <authorList>
            <person name="Chiriac C."/>
            <person name="Salcher M."/>
            <person name="Ghai R."/>
            <person name="Kavagutti S V."/>
        </authorList>
    </citation>
    <scope>NUCLEOTIDE SEQUENCE</scope>
</reference>
<dbReference type="EMBL" id="CAFBNE010000007">
    <property type="protein sequence ID" value="CAB4932600.1"/>
    <property type="molecule type" value="Genomic_DNA"/>
</dbReference>
<organism evidence="3">
    <name type="scientific">freshwater metagenome</name>
    <dbReference type="NCBI Taxonomy" id="449393"/>
    <lineage>
        <taxon>unclassified sequences</taxon>
        <taxon>metagenomes</taxon>
        <taxon>ecological metagenomes</taxon>
    </lineage>
</organism>
<evidence type="ECO:0000259" key="2">
    <source>
        <dbReference type="Pfam" id="PF02769"/>
    </source>
</evidence>
<dbReference type="GO" id="GO:0009030">
    <property type="term" value="F:thiamine-phosphate kinase activity"/>
    <property type="evidence" value="ECO:0007669"/>
    <property type="project" value="InterPro"/>
</dbReference>
<dbReference type="HAMAP" id="MF_02128">
    <property type="entry name" value="TMP_kinase"/>
    <property type="match status" value="1"/>
</dbReference>
<name>A0A6J7IP26_9ZZZZ</name>
<dbReference type="SUPFAM" id="SSF56042">
    <property type="entry name" value="PurM C-terminal domain-like"/>
    <property type="match status" value="1"/>
</dbReference>
<dbReference type="InterPro" id="IPR006283">
    <property type="entry name" value="ThiL-like"/>
</dbReference>
<dbReference type="Gene3D" id="3.90.650.10">
    <property type="entry name" value="PurM-like C-terminal domain"/>
    <property type="match status" value="1"/>
</dbReference>
<dbReference type="InterPro" id="IPR016188">
    <property type="entry name" value="PurM-like_N"/>
</dbReference>
<dbReference type="NCBIfam" id="TIGR01379">
    <property type="entry name" value="thiL"/>
    <property type="match status" value="1"/>
</dbReference>
<feature type="domain" description="PurM-like N-terminal" evidence="1">
    <location>
        <begin position="33"/>
        <end position="143"/>
    </location>
</feature>